<evidence type="ECO:0000313" key="8">
    <source>
        <dbReference type="Proteomes" id="UP000247763"/>
    </source>
</evidence>
<reference evidence="8" key="1">
    <citation type="submission" date="2018-05" db="EMBL/GenBank/DDBJ databases">
        <title>Genome sequencing of Phenylobacterium sp. HYN0004.</title>
        <authorList>
            <person name="Yi H."/>
            <person name="Baek C."/>
        </authorList>
    </citation>
    <scope>NUCLEOTIDE SEQUENCE [LARGE SCALE GENOMIC DNA]</scope>
    <source>
        <strain evidence="8">HYN0004</strain>
    </source>
</reference>
<feature type="transmembrane region" description="Helical" evidence="5">
    <location>
        <begin position="56"/>
        <end position="74"/>
    </location>
</feature>
<dbReference type="RefSeq" id="WP_110449286.1">
    <property type="nucleotide sequence ID" value="NZ_CP029479.1"/>
</dbReference>
<keyword evidence="4 5" id="KW-0472">Membrane</keyword>
<evidence type="ECO:0000256" key="1">
    <source>
        <dbReference type="ARBA" id="ARBA00004141"/>
    </source>
</evidence>
<dbReference type="Pfam" id="PF01957">
    <property type="entry name" value="NfeD"/>
    <property type="match status" value="1"/>
</dbReference>
<dbReference type="InterPro" id="IPR052165">
    <property type="entry name" value="Membrane_assoc_protease"/>
</dbReference>
<evidence type="ECO:0000313" key="7">
    <source>
        <dbReference type="EMBL" id="AWM76717.1"/>
    </source>
</evidence>
<evidence type="ECO:0000256" key="2">
    <source>
        <dbReference type="ARBA" id="ARBA00022692"/>
    </source>
</evidence>
<evidence type="ECO:0000259" key="6">
    <source>
        <dbReference type="Pfam" id="PF01957"/>
    </source>
</evidence>
<dbReference type="InterPro" id="IPR012340">
    <property type="entry name" value="NA-bd_OB-fold"/>
</dbReference>
<dbReference type="Gene3D" id="2.40.50.140">
    <property type="entry name" value="Nucleic acid-binding proteins"/>
    <property type="match status" value="1"/>
</dbReference>
<protein>
    <submittedName>
        <fullName evidence="7">NfeD family protein</fullName>
    </submittedName>
</protein>
<evidence type="ECO:0000256" key="4">
    <source>
        <dbReference type="ARBA" id="ARBA00023136"/>
    </source>
</evidence>
<keyword evidence="2 5" id="KW-0812">Transmembrane</keyword>
<dbReference type="KEGG" id="phb:HYN04_02430"/>
<dbReference type="PANTHER" id="PTHR33507">
    <property type="entry name" value="INNER MEMBRANE PROTEIN YBBJ"/>
    <property type="match status" value="1"/>
</dbReference>
<dbReference type="GO" id="GO:0005886">
    <property type="term" value="C:plasma membrane"/>
    <property type="evidence" value="ECO:0007669"/>
    <property type="project" value="TreeGrafter"/>
</dbReference>
<proteinExistence type="predicted"/>
<accession>A0A2Z3HM02</accession>
<keyword evidence="3 5" id="KW-1133">Transmembrane helix</keyword>
<dbReference type="AlphaFoldDB" id="A0A2Z3HM02"/>
<evidence type="ECO:0000256" key="3">
    <source>
        <dbReference type="ARBA" id="ARBA00022989"/>
    </source>
</evidence>
<keyword evidence="8" id="KW-1185">Reference proteome</keyword>
<comment type="subcellular location">
    <subcellularLocation>
        <location evidence="1">Membrane</location>
        <topology evidence="1">Multi-pass membrane protein</topology>
    </subcellularLocation>
</comment>
<feature type="domain" description="NfeD-like C-terminal" evidence="6">
    <location>
        <begin position="95"/>
        <end position="151"/>
    </location>
</feature>
<gene>
    <name evidence="7" type="ORF">HYN04_02430</name>
</gene>
<dbReference type="InterPro" id="IPR002810">
    <property type="entry name" value="NfeD-like_C"/>
</dbReference>
<name>A0A2Z3HM02_9CAUL</name>
<dbReference type="PANTHER" id="PTHR33507:SF3">
    <property type="entry name" value="INNER MEMBRANE PROTEIN YBBJ"/>
    <property type="match status" value="1"/>
</dbReference>
<organism evidence="7 8">
    <name type="scientific">Phenylobacterium parvum</name>
    <dbReference type="NCBI Taxonomy" id="2201350"/>
    <lineage>
        <taxon>Bacteria</taxon>
        <taxon>Pseudomonadati</taxon>
        <taxon>Pseudomonadota</taxon>
        <taxon>Alphaproteobacteria</taxon>
        <taxon>Caulobacterales</taxon>
        <taxon>Caulobacteraceae</taxon>
        <taxon>Phenylobacterium</taxon>
    </lineage>
</organism>
<evidence type="ECO:0000256" key="5">
    <source>
        <dbReference type="SAM" id="Phobius"/>
    </source>
</evidence>
<dbReference type="OrthoDB" id="7204091at2"/>
<sequence>MGGVIELLAAQPFWFWAGLAVALLAIEAGTGTGWLLWPSASAGAVALLAFVLDPGWTGQAAFFAVLTLVTTFGARRYFPRGGAAASGDINDTSTRLVGQAARSVEAFHHGEGRVSLDGKEWAAHLEGGGALAADAEVEVTGVRGSILEVRRRR</sequence>
<feature type="transmembrane region" description="Helical" evidence="5">
    <location>
        <begin position="12"/>
        <end position="36"/>
    </location>
</feature>
<dbReference type="Proteomes" id="UP000247763">
    <property type="component" value="Chromosome"/>
</dbReference>
<dbReference type="EMBL" id="CP029479">
    <property type="protein sequence ID" value="AWM76717.1"/>
    <property type="molecule type" value="Genomic_DNA"/>
</dbReference>